<dbReference type="InterPro" id="IPR039424">
    <property type="entry name" value="SBP_5"/>
</dbReference>
<dbReference type="GO" id="GO:0015833">
    <property type="term" value="P:peptide transport"/>
    <property type="evidence" value="ECO:0007669"/>
    <property type="project" value="TreeGrafter"/>
</dbReference>
<keyword evidence="3" id="KW-0813">Transport</keyword>
<evidence type="ECO:0000256" key="4">
    <source>
        <dbReference type="ARBA" id="ARBA00022729"/>
    </source>
</evidence>
<dbReference type="CDD" id="cd00995">
    <property type="entry name" value="PBP2_NikA_DppA_OppA_like"/>
    <property type="match status" value="1"/>
</dbReference>
<dbReference type="PIRSF" id="PIRSF002741">
    <property type="entry name" value="MppA"/>
    <property type="match status" value="1"/>
</dbReference>
<comment type="similarity">
    <text evidence="2">Belongs to the bacterial solute-binding protein 5 family.</text>
</comment>
<keyword evidence="4 6" id="KW-0732">Signal</keyword>
<evidence type="ECO:0000313" key="8">
    <source>
        <dbReference type="EMBL" id="MBB5841115.1"/>
    </source>
</evidence>
<organism evidence="8 9">
    <name type="scientific">Kribbella italica</name>
    <dbReference type="NCBI Taxonomy" id="1540520"/>
    <lineage>
        <taxon>Bacteria</taxon>
        <taxon>Bacillati</taxon>
        <taxon>Actinomycetota</taxon>
        <taxon>Actinomycetes</taxon>
        <taxon>Propionibacteriales</taxon>
        <taxon>Kribbellaceae</taxon>
        <taxon>Kribbella</taxon>
    </lineage>
</organism>
<feature type="domain" description="Solute-binding protein family 5" evidence="7">
    <location>
        <begin position="74"/>
        <end position="451"/>
    </location>
</feature>
<dbReference type="GO" id="GO:0030313">
    <property type="term" value="C:cell envelope"/>
    <property type="evidence" value="ECO:0007669"/>
    <property type="project" value="UniProtKB-SubCell"/>
</dbReference>
<reference evidence="8 9" key="1">
    <citation type="submission" date="2020-08" db="EMBL/GenBank/DDBJ databases">
        <title>Sequencing the genomes of 1000 actinobacteria strains.</title>
        <authorList>
            <person name="Klenk H.-P."/>
        </authorList>
    </citation>
    <scope>NUCLEOTIDE SEQUENCE [LARGE SCALE GENOMIC DNA]</scope>
    <source>
        <strain evidence="8 9">DSM 28967</strain>
    </source>
</reference>
<gene>
    <name evidence="8" type="ORF">HDA39_007849</name>
</gene>
<evidence type="ECO:0000256" key="6">
    <source>
        <dbReference type="SAM" id="SignalP"/>
    </source>
</evidence>
<evidence type="ECO:0000256" key="2">
    <source>
        <dbReference type="ARBA" id="ARBA00005695"/>
    </source>
</evidence>
<keyword evidence="5" id="KW-0812">Transmembrane</keyword>
<accession>A0A7W9JFR0</accession>
<comment type="subcellular location">
    <subcellularLocation>
        <location evidence="1">Cell envelope</location>
    </subcellularLocation>
</comment>
<dbReference type="Gene3D" id="3.40.190.10">
    <property type="entry name" value="Periplasmic binding protein-like II"/>
    <property type="match status" value="1"/>
</dbReference>
<comment type="caution">
    <text evidence="8">The sequence shown here is derived from an EMBL/GenBank/DDBJ whole genome shotgun (WGS) entry which is preliminary data.</text>
</comment>
<proteinExistence type="inferred from homology"/>
<dbReference type="GO" id="GO:0043190">
    <property type="term" value="C:ATP-binding cassette (ABC) transporter complex"/>
    <property type="evidence" value="ECO:0007669"/>
    <property type="project" value="InterPro"/>
</dbReference>
<feature type="chain" id="PRO_5030742273" evidence="6">
    <location>
        <begin position="24"/>
        <end position="596"/>
    </location>
</feature>
<evidence type="ECO:0000256" key="1">
    <source>
        <dbReference type="ARBA" id="ARBA00004196"/>
    </source>
</evidence>
<dbReference type="AlphaFoldDB" id="A0A7W9JFR0"/>
<evidence type="ECO:0000256" key="5">
    <source>
        <dbReference type="SAM" id="Phobius"/>
    </source>
</evidence>
<dbReference type="PANTHER" id="PTHR30290:SF10">
    <property type="entry name" value="PERIPLASMIC OLIGOPEPTIDE-BINDING PROTEIN-RELATED"/>
    <property type="match status" value="1"/>
</dbReference>
<protein>
    <submittedName>
        <fullName evidence="8">Peptide/nickel transport system substrate-binding protein</fullName>
    </submittedName>
</protein>
<dbReference type="InterPro" id="IPR030678">
    <property type="entry name" value="Peptide/Ni-bd"/>
</dbReference>
<dbReference type="InterPro" id="IPR000914">
    <property type="entry name" value="SBP_5_dom"/>
</dbReference>
<dbReference type="Pfam" id="PF00496">
    <property type="entry name" value="SBP_bac_5"/>
    <property type="match status" value="1"/>
</dbReference>
<evidence type="ECO:0000256" key="3">
    <source>
        <dbReference type="ARBA" id="ARBA00022448"/>
    </source>
</evidence>
<dbReference type="GO" id="GO:0042597">
    <property type="term" value="C:periplasmic space"/>
    <property type="evidence" value="ECO:0007669"/>
    <property type="project" value="UniProtKB-ARBA"/>
</dbReference>
<keyword evidence="9" id="KW-1185">Reference proteome</keyword>
<dbReference type="SUPFAM" id="SSF53850">
    <property type="entry name" value="Periplasmic binding protein-like II"/>
    <property type="match status" value="1"/>
</dbReference>
<dbReference type="RefSeq" id="WP_184803990.1">
    <property type="nucleotide sequence ID" value="NZ_JACHMY010000001.1"/>
</dbReference>
<dbReference type="GO" id="GO:1904680">
    <property type="term" value="F:peptide transmembrane transporter activity"/>
    <property type="evidence" value="ECO:0007669"/>
    <property type="project" value="TreeGrafter"/>
</dbReference>
<dbReference type="Proteomes" id="UP000549971">
    <property type="component" value="Unassembled WGS sequence"/>
</dbReference>
<keyword evidence="5" id="KW-0472">Membrane</keyword>
<sequence length="596" mass="65127">MRKWFAGLAAVALLAVGTAPAQAAEPDKPKVVRVGATQAMDSMNPFLGVRLVSTSIFRWTYGFLTVPDSKTLQPSPDLAESWTTSPDGLTWTFKIRQAKWSDGQPITAEDAAWTFTTMMTDDGAKTANGPAVENFASVTASGQDLTIKLKSPQASMLENPAPIMPKHVWEKVGDIAKYDAETYPAVTSGPYVAVEHKKDQYVKLKANPEYWRGAPKIDELQVIFYDNPAAAVVGLKKGDIDLLGRLAPPDFEALKGDANVVQWNNEGRRSSYLQINHGATTSDNKPIGDGHPALKDPKVRQALHHAIDKQKLVDEVQNGLAKPADGSIVPPMYKDFFWQAEGDKKISFDLAKANGILDAAGYKKGADGIRTMPDGSRKLQFRFSIHTDTPIEDKLAEYLTGWFKELGIALTTKRLDSSKFTEETGTTALFDIAISGWSVNPDPEEVLATHLCSRRPTASGEGGGTESFYCDPQFEQLYQQQLKELDRTKRAGLIKQMEERLYTDAPVIALYYPNDLEGYRKDRIASITPIPEENGILYGGSGYWPFYTVEAVVADSAEEGGTNTGLIVGAGAGAIVLAGLILLFLRRNGKAADDRE</sequence>
<dbReference type="PANTHER" id="PTHR30290">
    <property type="entry name" value="PERIPLASMIC BINDING COMPONENT OF ABC TRANSPORTER"/>
    <property type="match status" value="1"/>
</dbReference>
<feature type="transmembrane region" description="Helical" evidence="5">
    <location>
        <begin position="566"/>
        <end position="585"/>
    </location>
</feature>
<keyword evidence="5" id="KW-1133">Transmembrane helix</keyword>
<feature type="signal peptide" evidence="6">
    <location>
        <begin position="1"/>
        <end position="23"/>
    </location>
</feature>
<evidence type="ECO:0000259" key="7">
    <source>
        <dbReference type="Pfam" id="PF00496"/>
    </source>
</evidence>
<dbReference type="Gene3D" id="3.10.105.10">
    <property type="entry name" value="Dipeptide-binding Protein, Domain 3"/>
    <property type="match status" value="1"/>
</dbReference>
<dbReference type="EMBL" id="JACHMY010000001">
    <property type="protein sequence ID" value="MBB5841115.1"/>
    <property type="molecule type" value="Genomic_DNA"/>
</dbReference>
<evidence type="ECO:0000313" key="9">
    <source>
        <dbReference type="Proteomes" id="UP000549971"/>
    </source>
</evidence>
<name>A0A7W9JFR0_9ACTN</name>